<organism evidence="16 17">
    <name type="scientific">Sporolactobacillus inulinus</name>
    <dbReference type="NCBI Taxonomy" id="2078"/>
    <lineage>
        <taxon>Bacteria</taxon>
        <taxon>Bacillati</taxon>
        <taxon>Bacillota</taxon>
        <taxon>Bacilli</taxon>
        <taxon>Bacillales</taxon>
        <taxon>Sporolactobacillaceae</taxon>
        <taxon>Sporolactobacillus</taxon>
    </lineage>
</organism>
<evidence type="ECO:0000256" key="10">
    <source>
        <dbReference type="ARBA" id="ARBA00023014"/>
    </source>
</evidence>
<dbReference type="SFLD" id="SFLDF00281">
    <property type="entry name" value="FeMo_cofactor_biosynthesis_pro"/>
    <property type="match status" value="1"/>
</dbReference>
<keyword evidence="10" id="KW-0411">Iron-sulfur</keyword>
<dbReference type="GO" id="GO:0046872">
    <property type="term" value="F:metal ion binding"/>
    <property type="evidence" value="ECO:0007669"/>
    <property type="project" value="UniProtKB-KW"/>
</dbReference>
<dbReference type="SFLD" id="SFLDG01067">
    <property type="entry name" value="SPASM/twitch_domain_containing"/>
    <property type="match status" value="1"/>
</dbReference>
<dbReference type="InterPro" id="IPR000385">
    <property type="entry name" value="MoaA_NifB_PqqE_Fe-S-bd_CS"/>
</dbReference>
<dbReference type="InterPro" id="IPR007197">
    <property type="entry name" value="rSAM"/>
</dbReference>
<dbReference type="GO" id="GO:0016829">
    <property type="term" value="F:lyase activity"/>
    <property type="evidence" value="ECO:0007669"/>
    <property type="project" value="UniProtKB-KW"/>
</dbReference>
<evidence type="ECO:0000256" key="1">
    <source>
        <dbReference type="ARBA" id="ARBA00001966"/>
    </source>
</evidence>
<comment type="pathway">
    <text evidence="3">Cofactor biosynthesis; Fe-Mo cofactor biosynthesis.</text>
</comment>
<dbReference type="CDD" id="cd01335">
    <property type="entry name" value="Radical_SAM"/>
    <property type="match status" value="1"/>
</dbReference>
<reference evidence="16 17" key="1">
    <citation type="submission" date="2017-11" db="EMBL/GenBank/DDBJ databases">
        <title>Draft Genome Sequence of Sporolactobacillus inulinus NBRC 111894 Isolated from Koso, a Japanese Sugar-Vegetable Fermented Beverage.</title>
        <authorList>
            <person name="Chiou T.Y."/>
            <person name="Oshima K."/>
            <person name="Suda W."/>
            <person name="Hattori M."/>
            <person name="Takahashi T."/>
        </authorList>
    </citation>
    <scope>NUCLEOTIDE SEQUENCE [LARGE SCALE GENOMIC DNA]</scope>
    <source>
        <strain evidence="16 17">NBRC111894</strain>
    </source>
</reference>
<dbReference type="InterPro" id="IPR005980">
    <property type="entry name" value="Nase_CF_NifB"/>
</dbReference>
<dbReference type="SUPFAM" id="SSF53146">
    <property type="entry name" value="Nitrogenase accessory factor-like"/>
    <property type="match status" value="1"/>
</dbReference>
<dbReference type="PROSITE" id="PS01305">
    <property type="entry name" value="MOAA_NIFB_PQQE"/>
    <property type="match status" value="1"/>
</dbReference>
<keyword evidence="12" id="KW-0456">Lyase</keyword>
<feature type="domain" description="Radical SAM core" evidence="15">
    <location>
        <begin position="59"/>
        <end position="301"/>
    </location>
</feature>
<dbReference type="InterPro" id="IPR058240">
    <property type="entry name" value="rSAM_sf"/>
</dbReference>
<keyword evidence="9" id="KW-0408">Iron</keyword>
<dbReference type="AlphaFoldDB" id="A0A4Y1Z9B2"/>
<evidence type="ECO:0000256" key="8">
    <source>
        <dbReference type="ARBA" id="ARBA00022723"/>
    </source>
</evidence>
<sequence length="485" mass="54430">MMDNMKMSETMNSDEKMIRAHVFRGILTAMFEKKKINTVNSGLSLEQRTAEHPCFGSGPCRNARVHLPIAPRCNIQCNYCVRKFDCCNESRPGVTSKVLSASEAFERYIELKKHLKNLKVVGIAGPGDTLANFEETRKTLKLIRMYDPDVTFCVSTNGLMLPFYAKELVELGVTHFTVTINAVDVEIGAKIYKFINYFGKLYSGREAATILLANQLAGLKVLKDYDVVTKVNCVALKGINEHHIPEIAKKIKTIGVYMSNIMPHIPVPGSVFQYLDRLKSEDIDELRDTCEVDLKQMRHCRQCRADAVGTLDKDLSLSDIYQQCATHCTVKEKTKPTRSSDSSAYFSGEEQEEHDHRLQLKRYAVATSNGAIVDTHFGQAKEFYIYASDGKIAHLVEKRKVEHYCNGYDDCQESKDDKWEGILRAIADCSAVLALRIGNVPNKKLLDIGIEPIVTVDTVANAVNQAALQSKRQAQNSKSMPNQIE</sequence>
<evidence type="ECO:0000256" key="7">
    <source>
        <dbReference type="ARBA" id="ARBA00022691"/>
    </source>
</evidence>
<dbReference type="InterPro" id="IPR034165">
    <property type="entry name" value="NifB_C"/>
</dbReference>
<keyword evidence="8" id="KW-0479">Metal-binding</keyword>
<dbReference type="PANTHER" id="PTHR43787">
    <property type="entry name" value="FEMO COFACTOR BIOSYNTHESIS PROTEIN NIFB-RELATED"/>
    <property type="match status" value="1"/>
</dbReference>
<comment type="similarity">
    <text evidence="4">Belongs to the radical SAM superfamily. NifB family.</text>
</comment>
<evidence type="ECO:0000256" key="6">
    <source>
        <dbReference type="ARBA" id="ARBA00022485"/>
    </source>
</evidence>
<dbReference type="GO" id="GO:0051539">
    <property type="term" value="F:4 iron, 4 sulfur cluster binding"/>
    <property type="evidence" value="ECO:0007669"/>
    <property type="project" value="UniProtKB-KW"/>
</dbReference>
<evidence type="ECO:0000256" key="12">
    <source>
        <dbReference type="ARBA" id="ARBA00023239"/>
    </source>
</evidence>
<dbReference type="SFLD" id="SFLDS00029">
    <property type="entry name" value="Radical_SAM"/>
    <property type="match status" value="1"/>
</dbReference>
<keyword evidence="7" id="KW-0949">S-adenosyl-L-methionine</keyword>
<evidence type="ECO:0000256" key="2">
    <source>
        <dbReference type="ARBA" id="ARBA00003522"/>
    </source>
</evidence>
<comment type="function">
    <text evidence="2">Involved in the biosynthesis of the iron-molybdenum cofactor (FeMo-co or M-cluster) found in the dinitrogenase enzyme of the nitrogenase complex in nitrogen-fixing microorganisms. NifB catalyzes the crucial step of radical SAM-dependent carbide insertion that occurs concomitant with the insertion of a 9th sulfur and the rearrangement/coupling of two [4Fe-4S] clusters into a [8Fe-9S-C] cluster, the precursor to the M-cluster.</text>
</comment>
<dbReference type="Proteomes" id="UP000319716">
    <property type="component" value="Unassembled WGS sequence"/>
</dbReference>
<dbReference type="InterPro" id="IPR003731">
    <property type="entry name" value="Di-Nase_FeMo-co_biosynth"/>
</dbReference>
<dbReference type="SFLD" id="SFLDG01068">
    <property type="entry name" value="FeMo_cofactor_biosynthesis_pro"/>
    <property type="match status" value="1"/>
</dbReference>
<dbReference type="EMBL" id="BEXB01000007">
    <property type="protein sequence ID" value="GAY75595.1"/>
    <property type="molecule type" value="Genomic_DNA"/>
</dbReference>
<keyword evidence="11" id="KW-0535">Nitrogen fixation</keyword>
<evidence type="ECO:0000259" key="15">
    <source>
        <dbReference type="PROSITE" id="PS51918"/>
    </source>
</evidence>
<dbReference type="UniPathway" id="UPA00782"/>
<dbReference type="Gene3D" id="3.20.20.70">
    <property type="entry name" value="Aldolase class I"/>
    <property type="match status" value="1"/>
</dbReference>
<protein>
    <recommendedName>
        <fullName evidence="5">FeMo cofactor biosynthesis protein NifB</fullName>
    </recommendedName>
    <alternativeName>
        <fullName evidence="14">Nitrogenase cofactor maturase NifB</fullName>
    </alternativeName>
    <alternativeName>
        <fullName evidence="13">Radical SAM assemblase NifB</fullName>
    </alternativeName>
</protein>
<evidence type="ECO:0000256" key="4">
    <source>
        <dbReference type="ARBA" id="ARBA00006804"/>
    </source>
</evidence>
<dbReference type="Pfam" id="PF04055">
    <property type="entry name" value="Radical_SAM"/>
    <property type="match status" value="1"/>
</dbReference>
<evidence type="ECO:0000256" key="13">
    <source>
        <dbReference type="ARBA" id="ARBA00030926"/>
    </source>
</evidence>
<dbReference type="SMART" id="SM00729">
    <property type="entry name" value="Elp3"/>
    <property type="match status" value="1"/>
</dbReference>
<evidence type="ECO:0000313" key="17">
    <source>
        <dbReference type="Proteomes" id="UP000319716"/>
    </source>
</evidence>
<dbReference type="InterPro" id="IPR006638">
    <property type="entry name" value="Elp3/MiaA/NifB-like_rSAM"/>
</dbReference>
<keyword evidence="6" id="KW-0004">4Fe-4S</keyword>
<dbReference type="PANTHER" id="PTHR43787:SF13">
    <property type="entry name" value="FEMO COFACTOR BIOSYNTHESIS PROTEIN NIFB"/>
    <property type="match status" value="1"/>
</dbReference>
<dbReference type="GO" id="GO:0032324">
    <property type="term" value="P:molybdopterin cofactor biosynthetic process"/>
    <property type="evidence" value="ECO:0007669"/>
    <property type="project" value="UniProtKB-ARBA"/>
</dbReference>
<dbReference type="NCBIfam" id="TIGR01290">
    <property type="entry name" value="nifB"/>
    <property type="match status" value="1"/>
</dbReference>
<gene>
    <name evidence="16" type="ORF">NBRC111894_1149</name>
</gene>
<dbReference type="InterPro" id="IPR013785">
    <property type="entry name" value="Aldolase_TIM"/>
</dbReference>
<evidence type="ECO:0000313" key="16">
    <source>
        <dbReference type="EMBL" id="GAY75595.1"/>
    </source>
</evidence>
<evidence type="ECO:0000256" key="9">
    <source>
        <dbReference type="ARBA" id="ARBA00023004"/>
    </source>
</evidence>
<comment type="caution">
    <text evidence="16">The sequence shown here is derived from an EMBL/GenBank/DDBJ whole genome shotgun (WGS) entry which is preliminary data.</text>
</comment>
<dbReference type="Gene3D" id="3.30.420.130">
    <property type="entry name" value="Dinitrogenase iron-molybdenum cofactor biosynthesis domain"/>
    <property type="match status" value="1"/>
</dbReference>
<evidence type="ECO:0000256" key="11">
    <source>
        <dbReference type="ARBA" id="ARBA00023231"/>
    </source>
</evidence>
<evidence type="ECO:0000256" key="3">
    <source>
        <dbReference type="ARBA" id="ARBA00005155"/>
    </source>
</evidence>
<accession>A0A4Y1Z9B2</accession>
<evidence type="ECO:0000256" key="14">
    <source>
        <dbReference type="ARBA" id="ARBA00032102"/>
    </source>
</evidence>
<dbReference type="SUPFAM" id="SSF102114">
    <property type="entry name" value="Radical SAM enzymes"/>
    <property type="match status" value="1"/>
</dbReference>
<proteinExistence type="inferred from homology"/>
<dbReference type="PROSITE" id="PS51918">
    <property type="entry name" value="RADICAL_SAM"/>
    <property type="match status" value="1"/>
</dbReference>
<dbReference type="Pfam" id="PF02579">
    <property type="entry name" value="Nitro_FeMo-Co"/>
    <property type="match status" value="1"/>
</dbReference>
<evidence type="ECO:0000256" key="5">
    <source>
        <dbReference type="ARBA" id="ARBA00021702"/>
    </source>
</evidence>
<comment type="cofactor">
    <cofactor evidence="1">
        <name>[4Fe-4S] cluster</name>
        <dbReference type="ChEBI" id="CHEBI:49883"/>
    </cofactor>
</comment>
<dbReference type="CDD" id="cd00852">
    <property type="entry name" value="NifB"/>
    <property type="match status" value="1"/>
</dbReference>
<name>A0A4Y1Z9B2_9BACL</name>
<dbReference type="InterPro" id="IPR036105">
    <property type="entry name" value="DiNase_FeMo-co_biosyn_sf"/>
</dbReference>